<protein>
    <submittedName>
        <fullName evidence="1">Uncharacterized protein</fullName>
    </submittedName>
</protein>
<evidence type="ECO:0000313" key="2">
    <source>
        <dbReference type="Proteomes" id="UP001597493"/>
    </source>
</evidence>
<keyword evidence="2" id="KW-1185">Reference proteome</keyword>
<reference evidence="2" key="1">
    <citation type="journal article" date="2019" name="Int. J. Syst. Evol. Microbiol.">
        <title>The Global Catalogue of Microorganisms (GCM) 10K type strain sequencing project: providing services to taxonomists for standard genome sequencing and annotation.</title>
        <authorList>
            <consortium name="The Broad Institute Genomics Platform"/>
            <consortium name="The Broad Institute Genome Sequencing Center for Infectious Disease"/>
            <person name="Wu L."/>
            <person name="Ma J."/>
        </authorList>
    </citation>
    <scope>NUCLEOTIDE SEQUENCE [LARGE SCALE GENOMIC DNA]</scope>
    <source>
        <strain evidence="2">TISTR 1827</strain>
    </source>
</reference>
<comment type="caution">
    <text evidence="1">The sequence shown here is derived from an EMBL/GenBank/DDBJ whole genome shotgun (WGS) entry which is preliminary data.</text>
</comment>
<accession>A0ABW5R4B5</accession>
<dbReference type="RefSeq" id="WP_379279655.1">
    <property type="nucleotide sequence ID" value="NZ_JBHUGT010000011.1"/>
</dbReference>
<dbReference type="EMBL" id="JBHUMY010000043">
    <property type="protein sequence ID" value="MFD2663507.1"/>
    <property type="molecule type" value="Genomic_DNA"/>
</dbReference>
<sequence>MKQDRLLLKHAVGGKVLLDTAAEEAPYELSRAEKGGEWRLAIETPRKDWVQALLYGKLELNVFLFPAPVDGQPVRKLWFYLGEKGAAYDAEARKLLLSGPSHIEYEPSSFGFVN</sequence>
<name>A0ABW5R4B5_9BACL</name>
<evidence type="ECO:0000313" key="1">
    <source>
        <dbReference type="EMBL" id="MFD2663507.1"/>
    </source>
</evidence>
<gene>
    <name evidence="1" type="ORF">ACFSW5_25030</name>
</gene>
<dbReference type="Proteomes" id="UP001597493">
    <property type="component" value="Unassembled WGS sequence"/>
</dbReference>
<proteinExistence type="predicted"/>
<organism evidence="1 2">
    <name type="scientific">Paenibacillus thailandensis</name>
    <dbReference type="NCBI Taxonomy" id="393250"/>
    <lineage>
        <taxon>Bacteria</taxon>
        <taxon>Bacillati</taxon>
        <taxon>Bacillota</taxon>
        <taxon>Bacilli</taxon>
        <taxon>Bacillales</taxon>
        <taxon>Paenibacillaceae</taxon>
        <taxon>Paenibacillus</taxon>
    </lineage>
</organism>